<feature type="transmembrane region" description="Helical" evidence="7">
    <location>
        <begin position="372"/>
        <end position="395"/>
    </location>
</feature>
<dbReference type="PROSITE" id="PS50850">
    <property type="entry name" value="MFS"/>
    <property type="match status" value="1"/>
</dbReference>
<evidence type="ECO:0000256" key="3">
    <source>
        <dbReference type="ARBA" id="ARBA00022475"/>
    </source>
</evidence>
<organism evidence="9 10">
    <name type="scientific">Comamonas terrae</name>
    <dbReference type="NCBI Taxonomy" id="673548"/>
    <lineage>
        <taxon>Bacteria</taxon>
        <taxon>Pseudomonadati</taxon>
        <taxon>Pseudomonadota</taxon>
        <taxon>Betaproteobacteria</taxon>
        <taxon>Burkholderiales</taxon>
        <taxon>Comamonadaceae</taxon>
        <taxon>Comamonas</taxon>
    </lineage>
</organism>
<dbReference type="InterPro" id="IPR020846">
    <property type="entry name" value="MFS_dom"/>
</dbReference>
<reference evidence="10" key="1">
    <citation type="journal article" date="2019" name="Int. J. Syst. Evol. Microbiol.">
        <title>The Global Catalogue of Microorganisms (GCM) 10K type strain sequencing project: providing services to taxonomists for standard genome sequencing and annotation.</title>
        <authorList>
            <consortium name="The Broad Institute Genomics Platform"/>
            <consortium name="The Broad Institute Genome Sequencing Center for Infectious Disease"/>
            <person name="Wu L."/>
            <person name="Ma J."/>
        </authorList>
    </citation>
    <scope>NUCLEOTIDE SEQUENCE [LARGE SCALE GENOMIC DNA]</scope>
    <source>
        <strain evidence="10">TISTR 1906</strain>
    </source>
</reference>
<feature type="transmembrane region" description="Helical" evidence="7">
    <location>
        <begin position="68"/>
        <end position="90"/>
    </location>
</feature>
<dbReference type="SUPFAM" id="SSF103473">
    <property type="entry name" value="MFS general substrate transporter"/>
    <property type="match status" value="1"/>
</dbReference>
<sequence length="405" mass="42757">MQSKWTPYPWVCFSMCVGVMGTALASPLYPLYQQAWGLQPSHITQIFVAYMFGALASLLFLGRLTDRFGFMAVLRAGLILMTLGVGSSALAWDVPSFSVCRFVIGVASGMITTSASVGMTRLNNKGDLQRAAATTSLTIAFGFGLGPVVGGLMAQWVPAPLKTAYVPSLALGLLAIYALFQVRLPAQPAGTAAPAAAPRFSFRDVQPALSQPRKPFLRHYALGCMAAFSAFGMFSLFASLAPSFMEHMVPWHGPAVSGLSIGIILFLSAIVQLIARPYATKGVAIAGFFALTACNLLLLVNTFAGSPWLFALCVAATAAGHGMCNLAGMSIVNKVSKPASRTGLLSTYLIVGYLGTIFPILGLGWLSDAIGLTRALVVFCICLGLLTAFLGALCIRARVLPVPRQ</sequence>
<evidence type="ECO:0000256" key="5">
    <source>
        <dbReference type="ARBA" id="ARBA00022989"/>
    </source>
</evidence>
<keyword evidence="2" id="KW-0813">Transport</keyword>
<feature type="transmembrane region" description="Helical" evidence="7">
    <location>
        <begin position="309"/>
        <end position="332"/>
    </location>
</feature>
<feature type="domain" description="Major facilitator superfamily (MFS) profile" evidence="8">
    <location>
        <begin position="1"/>
        <end position="398"/>
    </location>
</feature>
<keyword evidence="3" id="KW-1003">Cell membrane</keyword>
<dbReference type="InterPro" id="IPR036259">
    <property type="entry name" value="MFS_trans_sf"/>
</dbReference>
<dbReference type="InterPro" id="IPR011701">
    <property type="entry name" value="MFS"/>
</dbReference>
<feature type="transmembrane region" description="Helical" evidence="7">
    <location>
        <begin position="131"/>
        <end position="157"/>
    </location>
</feature>
<accession>A0ABW5UMN9</accession>
<dbReference type="Gene3D" id="1.20.1250.20">
    <property type="entry name" value="MFS general substrate transporter like domains"/>
    <property type="match status" value="1"/>
</dbReference>
<dbReference type="PANTHER" id="PTHR23517">
    <property type="entry name" value="RESISTANCE PROTEIN MDTM, PUTATIVE-RELATED-RELATED"/>
    <property type="match status" value="1"/>
</dbReference>
<feature type="transmembrane region" description="Helical" evidence="7">
    <location>
        <begin position="253"/>
        <end position="275"/>
    </location>
</feature>
<evidence type="ECO:0000256" key="4">
    <source>
        <dbReference type="ARBA" id="ARBA00022692"/>
    </source>
</evidence>
<gene>
    <name evidence="9" type="ORF">ACFSW6_12085</name>
</gene>
<feature type="transmembrane region" description="Helical" evidence="7">
    <location>
        <begin position="41"/>
        <end position="61"/>
    </location>
</feature>
<evidence type="ECO:0000313" key="9">
    <source>
        <dbReference type="EMBL" id="MFD2754829.1"/>
    </source>
</evidence>
<evidence type="ECO:0000256" key="6">
    <source>
        <dbReference type="ARBA" id="ARBA00023136"/>
    </source>
</evidence>
<feature type="transmembrane region" description="Helical" evidence="7">
    <location>
        <begin position="163"/>
        <end position="180"/>
    </location>
</feature>
<keyword evidence="4 7" id="KW-0812">Transmembrane</keyword>
<evidence type="ECO:0000259" key="8">
    <source>
        <dbReference type="PROSITE" id="PS50850"/>
    </source>
</evidence>
<name>A0ABW5UMN9_9BURK</name>
<dbReference type="Pfam" id="PF07690">
    <property type="entry name" value="MFS_1"/>
    <property type="match status" value="1"/>
</dbReference>
<feature type="transmembrane region" description="Helical" evidence="7">
    <location>
        <begin position="96"/>
        <end position="119"/>
    </location>
</feature>
<keyword evidence="5 7" id="KW-1133">Transmembrane helix</keyword>
<feature type="transmembrane region" description="Helical" evidence="7">
    <location>
        <begin position="344"/>
        <end position="366"/>
    </location>
</feature>
<protein>
    <submittedName>
        <fullName evidence="9">MFS transporter</fullName>
    </submittedName>
</protein>
<evidence type="ECO:0000256" key="1">
    <source>
        <dbReference type="ARBA" id="ARBA00004651"/>
    </source>
</evidence>
<dbReference type="InterPro" id="IPR050171">
    <property type="entry name" value="MFS_Transporters"/>
</dbReference>
<dbReference type="RefSeq" id="WP_245633333.1">
    <property type="nucleotide sequence ID" value="NZ_BCNT01000005.1"/>
</dbReference>
<keyword evidence="6 7" id="KW-0472">Membrane</keyword>
<feature type="transmembrane region" description="Helical" evidence="7">
    <location>
        <begin position="220"/>
        <end position="241"/>
    </location>
</feature>
<comment type="caution">
    <text evidence="9">The sequence shown here is derived from an EMBL/GenBank/DDBJ whole genome shotgun (WGS) entry which is preliminary data.</text>
</comment>
<evidence type="ECO:0000313" key="10">
    <source>
        <dbReference type="Proteomes" id="UP001597463"/>
    </source>
</evidence>
<proteinExistence type="predicted"/>
<evidence type="ECO:0000256" key="2">
    <source>
        <dbReference type="ARBA" id="ARBA00022448"/>
    </source>
</evidence>
<evidence type="ECO:0000256" key="7">
    <source>
        <dbReference type="SAM" id="Phobius"/>
    </source>
</evidence>
<keyword evidence="10" id="KW-1185">Reference proteome</keyword>
<dbReference type="EMBL" id="JBHUMV010000005">
    <property type="protein sequence ID" value="MFD2754829.1"/>
    <property type="molecule type" value="Genomic_DNA"/>
</dbReference>
<comment type="subcellular location">
    <subcellularLocation>
        <location evidence="1">Cell membrane</location>
        <topology evidence="1">Multi-pass membrane protein</topology>
    </subcellularLocation>
</comment>
<feature type="transmembrane region" description="Helical" evidence="7">
    <location>
        <begin position="282"/>
        <end position="303"/>
    </location>
</feature>
<dbReference type="Proteomes" id="UP001597463">
    <property type="component" value="Unassembled WGS sequence"/>
</dbReference>
<dbReference type="PANTHER" id="PTHR23517:SF13">
    <property type="entry name" value="MAJOR FACILITATOR SUPERFAMILY MFS_1"/>
    <property type="match status" value="1"/>
</dbReference>